<dbReference type="Pfam" id="PF05565">
    <property type="entry name" value="Sipho_Gp157"/>
    <property type="match status" value="1"/>
</dbReference>
<dbReference type="EMBL" id="NEVQ01000013">
    <property type="protein sequence ID" value="OZI56773.1"/>
    <property type="molecule type" value="Genomic_DNA"/>
</dbReference>
<comment type="caution">
    <text evidence="1">The sequence shown here is derived from an EMBL/GenBank/DDBJ whole genome shotgun (WGS) entry which is preliminary data.</text>
</comment>
<organism evidence="1 2">
    <name type="scientific">Bordetella genomosp. 4</name>
    <dbReference type="NCBI Taxonomy" id="463044"/>
    <lineage>
        <taxon>Bacteria</taxon>
        <taxon>Pseudomonadati</taxon>
        <taxon>Pseudomonadota</taxon>
        <taxon>Betaproteobacteria</taxon>
        <taxon>Burkholderiales</taxon>
        <taxon>Alcaligenaceae</taxon>
        <taxon>Bordetella</taxon>
    </lineage>
</organism>
<dbReference type="RefSeq" id="WP_094838287.1">
    <property type="nucleotide sequence ID" value="NZ_NEVQ01000013.1"/>
</dbReference>
<accession>A0A261U7E6</accession>
<reference evidence="1 2" key="1">
    <citation type="submission" date="2017-05" db="EMBL/GenBank/DDBJ databases">
        <title>Complete and WGS of Bordetella genogroups.</title>
        <authorList>
            <person name="Spilker T."/>
            <person name="LiPuma J."/>
        </authorList>
    </citation>
    <scope>NUCLEOTIDE SEQUENCE [LARGE SCALE GENOMIC DNA]</scope>
    <source>
        <strain evidence="1 2">AU9919</strain>
    </source>
</reference>
<name>A0A261U7E6_9BORD</name>
<evidence type="ECO:0000313" key="1">
    <source>
        <dbReference type="EMBL" id="OZI56773.1"/>
    </source>
</evidence>
<keyword evidence="2" id="KW-1185">Reference proteome</keyword>
<protein>
    <recommendedName>
        <fullName evidence="3">Siphovirus Gp157 family protein</fullName>
    </recommendedName>
</protein>
<dbReference type="AlphaFoldDB" id="A0A261U7E6"/>
<evidence type="ECO:0000313" key="2">
    <source>
        <dbReference type="Proteomes" id="UP000216885"/>
    </source>
</evidence>
<sequence length="167" mass="18434">MTAITLYQLAAEHSAALEQLADMDLPPEVVADTLESLGGELETKAQNVVAFMRNLETTAAAIKEAEKSMADRRKAIENRVEGLKRYVLESMVNNNIQVIECPLFKISIAKNPPAVEIEDERLIPADYFTSPPPPPPQLDKTLIKKAIQDGFDVPGARLRQGVRLAIR</sequence>
<evidence type="ECO:0008006" key="3">
    <source>
        <dbReference type="Google" id="ProtNLM"/>
    </source>
</evidence>
<dbReference type="InterPro" id="IPR008840">
    <property type="entry name" value="Sipho_Gp157"/>
</dbReference>
<dbReference type="Proteomes" id="UP000216885">
    <property type="component" value="Unassembled WGS sequence"/>
</dbReference>
<gene>
    <name evidence="1" type="ORF">CAL20_15345</name>
</gene>
<proteinExistence type="predicted"/>